<dbReference type="Proteomes" id="UP000011761">
    <property type="component" value="Unassembled WGS sequence"/>
</dbReference>
<dbReference type="GeneID" id="19112722"/>
<reference evidence="2 3" key="1">
    <citation type="journal article" date="2012" name="PLoS Pathog.">
        <title>Diverse lifestyles and strategies of plant pathogenesis encoded in the genomes of eighteen Dothideomycetes fungi.</title>
        <authorList>
            <person name="Ohm R.A."/>
            <person name="Feau N."/>
            <person name="Henrissat B."/>
            <person name="Schoch C.L."/>
            <person name="Horwitz B.A."/>
            <person name="Barry K.W."/>
            <person name="Condon B.J."/>
            <person name="Copeland A.C."/>
            <person name="Dhillon B."/>
            <person name="Glaser F."/>
            <person name="Hesse C.N."/>
            <person name="Kosti I."/>
            <person name="LaButti K."/>
            <person name="Lindquist E.A."/>
            <person name="Lucas S."/>
            <person name="Salamov A.A."/>
            <person name="Bradshaw R.E."/>
            <person name="Ciuffetti L."/>
            <person name="Hamelin R.C."/>
            <person name="Kema G.H.J."/>
            <person name="Lawrence C."/>
            <person name="Scott J.A."/>
            <person name="Spatafora J.W."/>
            <person name="Turgeon B.G."/>
            <person name="de Wit P.J.G.M."/>
            <person name="Zhong S."/>
            <person name="Goodwin S.B."/>
            <person name="Grigoriev I.V."/>
        </authorList>
    </citation>
    <scope>NUCLEOTIDE SEQUENCE [LARGE SCALE GENOMIC DNA]</scope>
    <source>
        <strain evidence="2 3">UAMH 10762</strain>
    </source>
</reference>
<proteinExistence type="predicted"/>
<evidence type="ECO:0000313" key="2">
    <source>
        <dbReference type="EMBL" id="EMC94326.1"/>
    </source>
</evidence>
<protein>
    <submittedName>
        <fullName evidence="2">Uncharacterized protein</fullName>
    </submittedName>
</protein>
<dbReference type="AlphaFoldDB" id="M2MCQ7"/>
<evidence type="ECO:0000313" key="3">
    <source>
        <dbReference type="Proteomes" id="UP000011761"/>
    </source>
</evidence>
<keyword evidence="3" id="KW-1185">Reference proteome</keyword>
<feature type="region of interest" description="Disordered" evidence="1">
    <location>
        <begin position="1"/>
        <end position="61"/>
    </location>
</feature>
<dbReference type="RefSeq" id="XP_007677980.1">
    <property type="nucleotide sequence ID" value="XM_007679790.1"/>
</dbReference>
<sequence length="61" mass="6607">MPKDQGKVRKGQAQIYTQDPPSPASSVKSTVRSSTKPVVHKPSGPVYIESSEGKGNGDYYR</sequence>
<organism evidence="2 3">
    <name type="scientific">Baudoinia panamericana (strain UAMH 10762)</name>
    <name type="common">Angels' share fungus</name>
    <name type="synonym">Baudoinia compniacensis (strain UAMH 10762)</name>
    <dbReference type="NCBI Taxonomy" id="717646"/>
    <lineage>
        <taxon>Eukaryota</taxon>
        <taxon>Fungi</taxon>
        <taxon>Dikarya</taxon>
        <taxon>Ascomycota</taxon>
        <taxon>Pezizomycotina</taxon>
        <taxon>Dothideomycetes</taxon>
        <taxon>Dothideomycetidae</taxon>
        <taxon>Mycosphaerellales</taxon>
        <taxon>Teratosphaeriaceae</taxon>
        <taxon>Baudoinia</taxon>
    </lineage>
</organism>
<dbReference type="EMBL" id="KB445558">
    <property type="protein sequence ID" value="EMC94326.1"/>
    <property type="molecule type" value="Genomic_DNA"/>
</dbReference>
<dbReference type="HOGENOM" id="CLU_2922269_0_0_1"/>
<name>M2MCQ7_BAUPA</name>
<evidence type="ECO:0000256" key="1">
    <source>
        <dbReference type="SAM" id="MobiDB-lite"/>
    </source>
</evidence>
<gene>
    <name evidence="2" type="ORF">BAUCODRAFT_35514</name>
</gene>
<dbReference type="KEGG" id="bcom:BAUCODRAFT_35514"/>
<feature type="compositionally biased region" description="Low complexity" evidence="1">
    <location>
        <begin position="24"/>
        <end position="37"/>
    </location>
</feature>
<accession>M2MCQ7</accession>